<gene>
    <name evidence="2" type="ORF">G6011_10985</name>
</gene>
<dbReference type="SUPFAM" id="SSF81383">
    <property type="entry name" value="F-box domain"/>
    <property type="match status" value="1"/>
</dbReference>
<name>A0AAD4ICM7_9PLEO</name>
<comment type="caution">
    <text evidence="2">The sequence shown here is derived from an EMBL/GenBank/DDBJ whole genome shotgun (WGS) entry which is preliminary data.</text>
</comment>
<sequence>MFLPDLPAELLAEVKTNLSYGSCIALRLTCRALYRKVDDPNRHTNGACSDASTRVGSTVRNYGMRDLLEIEMWPEYNSACYRLAELKQPIHGLDFFACYANGGN</sequence>
<evidence type="ECO:0000313" key="2">
    <source>
        <dbReference type="EMBL" id="KAG9192251.1"/>
    </source>
</evidence>
<evidence type="ECO:0000313" key="3">
    <source>
        <dbReference type="Proteomes" id="UP001199106"/>
    </source>
</evidence>
<dbReference type="EMBL" id="JAANER010000003">
    <property type="protein sequence ID" value="KAG9192251.1"/>
    <property type="molecule type" value="Genomic_DNA"/>
</dbReference>
<evidence type="ECO:0000259" key="1">
    <source>
        <dbReference type="Pfam" id="PF00646"/>
    </source>
</evidence>
<dbReference type="Proteomes" id="UP001199106">
    <property type="component" value="Unassembled WGS sequence"/>
</dbReference>
<dbReference type="InterPro" id="IPR036047">
    <property type="entry name" value="F-box-like_dom_sf"/>
</dbReference>
<organism evidence="2 3">
    <name type="scientific">Alternaria panax</name>
    <dbReference type="NCBI Taxonomy" id="48097"/>
    <lineage>
        <taxon>Eukaryota</taxon>
        <taxon>Fungi</taxon>
        <taxon>Dikarya</taxon>
        <taxon>Ascomycota</taxon>
        <taxon>Pezizomycotina</taxon>
        <taxon>Dothideomycetes</taxon>
        <taxon>Pleosporomycetidae</taxon>
        <taxon>Pleosporales</taxon>
        <taxon>Pleosporineae</taxon>
        <taxon>Pleosporaceae</taxon>
        <taxon>Alternaria</taxon>
        <taxon>Alternaria sect. Panax</taxon>
    </lineage>
</organism>
<dbReference type="AlphaFoldDB" id="A0AAD4ICM7"/>
<feature type="domain" description="F-box" evidence="1">
    <location>
        <begin position="3"/>
        <end position="43"/>
    </location>
</feature>
<reference evidence="2" key="1">
    <citation type="submission" date="2021-07" db="EMBL/GenBank/DDBJ databases">
        <title>Genome Resource of American Ginseng Black Spot Pathogen Alternaria panax.</title>
        <authorList>
            <person name="Qiu C."/>
            <person name="Wang W."/>
            <person name="Liu Z."/>
        </authorList>
    </citation>
    <scope>NUCLEOTIDE SEQUENCE</scope>
    <source>
        <strain evidence="2">BNCC115425</strain>
    </source>
</reference>
<dbReference type="Pfam" id="PF00646">
    <property type="entry name" value="F-box"/>
    <property type="match status" value="1"/>
</dbReference>
<accession>A0AAD4ICM7</accession>
<protein>
    <recommendedName>
        <fullName evidence="1">F-box domain-containing protein</fullName>
    </recommendedName>
</protein>
<keyword evidence="3" id="KW-1185">Reference proteome</keyword>
<dbReference type="InterPro" id="IPR001810">
    <property type="entry name" value="F-box_dom"/>
</dbReference>
<proteinExistence type="predicted"/>